<organism evidence="1">
    <name type="scientific">uncultured marine crenarchaeote HF4000_ANIW141M12</name>
    <dbReference type="NCBI Taxonomy" id="455578"/>
    <lineage>
        <taxon>Archaea</taxon>
        <taxon>Nitrososphaerota</taxon>
        <taxon>Nitrososphaeria</taxon>
        <taxon>Nitrosopumilales</taxon>
        <taxon>environmental samples</taxon>
    </lineage>
</organism>
<protein>
    <submittedName>
        <fullName evidence="1">Uncharacterized protein</fullName>
    </submittedName>
</protein>
<dbReference type="EMBL" id="EU016614">
    <property type="protein sequence ID" value="ABZ07973.1"/>
    <property type="molecule type" value="Genomic_DNA"/>
</dbReference>
<name>B3T5W3_9ARCH</name>
<gene>
    <name evidence="1" type="ORF">ALOHA_HF4000ANIW141M12ctg1g23</name>
</gene>
<accession>B3T5W3</accession>
<reference evidence="1" key="1">
    <citation type="journal article" date="2008" name="ISME J.">
        <title>Genomic patterns of recombination, clonal divergence and environment in marine microbial populations.</title>
        <authorList>
            <person name="Konstantinidis K.T."/>
            <person name="Delong E.F."/>
        </authorList>
    </citation>
    <scope>NUCLEOTIDE SEQUENCE</scope>
</reference>
<evidence type="ECO:0000313" key="1">
    <source>
        <dbReference type="EMBL" id="ABZ07973.1"/>
    </source>
</evidence>
<dbReference type="AlphaFoldDB" id="B3T5W3"/>
<proteinExistence type="predicted"/>
<sequence>MRSKISSSCIYFVTNIQYRETRNVKLCAKIKYGMEDSEPETIVIKNWPEKFSDILNEIGVSATPNEIGEGEVEKGDYYSRCFSQTTRMVTNKGSLKISGTNIDAVQIIQKG</sequence>